<proteinExistence type="inferred from homology"/>
<evidence type="ECO:0000256" key="4">
    <source>
        <dbReference type="ARBA" id="ARBA00022729"/>
    </source>
</evidence>
<sequence>MRQRWMGLAVLVGLALLISPVAPTWGQNRGNAMTVTFKDDISTLDPAIGYDWQNWSIIKSIFDGLMDYEPGTTTLVPHLAESFTVSGDGKTYTFKLRRGVKFHNGREVTATDVRYSLERTLNPKTQSPGAGFFGDIAGVKEFTDGKAKEVSGVKIPDKYTVVFTLSKANAAFLHIMALNFAYVVPKEEIEKAGADFGHKPVGSGAYKVKEWVLGQRLVLVRNPDYFIKGRPYLDEIVFQVGVEPNVAFLKLQRGEVDILGDGVPPAEFTKVMNDTKLRTLVAVGDQLQTGYVTINTQVKPFTDVRVRRALNMAVDKQRIIRIINNRAVPAVQVLPPLMPGYDKEYKGYVFDVVQAKKLLAEAGYPNGFSTVLYANNTDPNPRIAQAIQQDLAAIGVKAELKTLAQSTVIEAGGTKGQAPLVWSGGMAWIADYPDPNDFYWPILSCSSLSQGTWNWAWYCNPRVEKMVEEADAMVQSNQAAARDAKYREIYRLVMQDAPWIPIFHEKRYTMHTARMGGPPGLFNDPIHIPVHYTEVRLVQ</sequence>
<evidence type="ECO:0000313" key="6">
    <source>
        <dbReference type="EMBL" id="TMI76181.1"/>
    </source>
</evidence>
<accession>A0A537IXZ6</accession>
<dbReference type="AlphaFoldDB" id="A0A537IXZ6"/>
<reference evidence="6 7" key="1">
    <citation type="journal article" date="2019" name="Nat. Microbiol.">
        <title>Mediterranean grassland soil C-N compound turnover is dependent on rainfall and depth, and is mediated by genomically divergent microorganisms.</title>
        <authorList>
            <person name="Diamond S."/>
            <person name="Andeer P.F."/>
            <person name="Li Z."/>
            <person name="Crits-Christoph A."/>
            <person name="Burstein D."/>
            <person name="Anantharaman K."/>
            <person name="Lane K.R."/>
            <person name="Thomas B.C."/>
            <person name="Pan C."/>
            <person name="Northen T.R."/>
            <person name="Banfield J.F."/>
        </authorList>
    </citation>
    <scope>NUCLEOTIDE SEQUENCE [LARGE SCALE GENOMIC DNA]</scope>
    <source>
        <strain evidence="6">NP_8</strain>
    </source>
</reference>
<keyword evidence="4" id="KW-0732">Signal</keyword>
<gene>
    <name evidence="6" type="ORF">E6H05_04430</name>
</gene>
<name>A0A537IXZ6_9BACT</name>
<dbReference type="InterPro" id="IPR000914">
    <property type="entry name" value="SBP_5_dom"/>
</dbReference>
<dbReference type="InterPro" id="IPR030678">
    <property type="entry name" value="Peptide/Ni-bd"/>
</dbReference>
<dbReference type="Gene3D" id="3.10.105.10">
    <property type="entry name" value="Dipeptide-binding Protein, Domain 3"/>
    <property type="match status" value="1"/>
</dbReference>
<comment type="similarity">
    <text evidence="2">Belongs to the bacterial solute-binding protein 5 family.</text>
</comment>
<dbReference type="Gene3D" id="3.40.190.10">
    <property type="entry name" value="Periplasmic binding protein-like II"/>
    <property type="match status" value="1"/>
</dbReference>
<dbReference type="Pfam" id="PF00496">
    <property type="entry name" value="SBP_bac_5"/>
    <property type="match status" value="1"/>
</dbReference>
<dbReference type="GO" id="GO:0042597">
    <property type="term" value="C:periplasmic space"/>
    <property type="evidence" value="ECO:0007669"/>
    <property type="project" value="UniProtKB-ARBA"/>
</dbReference>
<comment type="subcellular location">
    <subcellularLocation>
        <location evidence="1">Cell membrane</location>
        <topology evidence="1">Lipid-anchor</topology>
    </subcellularLocation>
</comment>
<dbReference type="PROSITE" id="PS01040">
    <property type="entry name" value="SBP_BACTERIAL_5"/>
    <property type="match status" value="1"/>
</dbReference>
<dbReference type="PANTHER" id="PTHR30290:SF9">
    <property type="entry name" value="OLIGOPEPTIDE-BINDING PROTEIN APPA"/>
    <property type="match status" value="1"/>
</dbReference>
<evidence type="ECO:0000256" key="3">
    <source>
        <dbReference type="ARBA" id="ARBA00022448"/>
    </source>
</evidence>
<dbReference type="PANTHER" id="PTHR30290">
    <property type="entry name" value="PERIPLASMIC BINDING COMPONENT OF ABC TRANSPORTER"/>
    <property type="match status" value="1"/>
</dbReference>
<dbReference type="GO" id="GO:0043190">
    <property type="term" value="C:ATP-binding cassette (ABC) transporter complex"/>
    <property type="evidence" value="ECO:0007669"/>
    <property type="project" value="InterPro"/>
</dbReference>
<evidence type="ECO:0000256" key="2">
    <source>
        <dbReference type="ARBA" id="ARBA00005695"/>
    </source>
</evidence>
<dbReference type="Proteomes" id="UP000318834">
    <property type="component" value="Unassembled WGS sequence"/>
</dbReference>
<dbReference type="CDD" id="cd00995">
    <property type="entry name" value="PBP2_NikA_DppA_OppA_like"/>
    <property type="match status" value="1"/>
</dbReference>
<protein>
    <submittedName>
        <fullName evidence="6">ABC transporter substrate-binding protein</fullName>
    </submittedName>
</protein>
<evidence type="ECO:0000256" key="1">
    <source>
        <dbReference type="ARBA" id="ARBA00004193"/>
    </source>
</evidence>
<organism evidence="6 7">
    <name type="scientific">Candidatus Segetimicrobium genomatis</name>
    <dbReference type="NCBI Taxonomy" id="2569760"/>
    <lineage>
        <taxon>Bacteria</taxon>
        <taxon>Bacillati</taxon>
        <taxon>Candidatus Sysuimicrobiota</taxon>
        <taxon>Candidatus Sysuimicrobiia</taxon>
        <taxon>Candidatus Sysuimicrobiales</taxon>
        <taxon>Candidatus Segetimicrobiaceae</taxon>
        <taxon>Candidatus Segetimicrobium</taxon>
    </lineage>
</organism>
<dbReference type="SUPFAM" id="SSF53850">
    <property type="entry name" value="Periplasmic binding protein-like II"/>
    <property type="match status" value="1"/>
</dbReference>
<dbReference type="InterPro" id="IPR039424">
    <property type="entry name" value="SBP_5"/>
</dbReference>
<dbReference type="GO" id="GO:1904680">
    <property type="term" value="F:peptide transmembrane transporter activity"/>
    <property type="evidence" value="ECO:0007669"/>
    <property type="project" value="TreeGrafter"/>
</dbReference>
<dbReference type="PIRSF" id="PIRSF002741">
    <property type="entry name" value="MppA"/>
    <property type="match status" value="1"/>
</dbReference>
<dbReference type="InterPro" id="IPR023765">
    <property type="entry name" value="SBP_5_CS"/>
</dbReference>
<keyword evidence="3" id="KW-0813">Transport</keyword>
<evidence type="ECO:0000313" key="7">
    <source>
        <dbReference type="Proteomes" id="UP000318834"/>
    </source>
</evidence>
<comment type="caution">
    <text evidence="6">The sequence shown here is derived from an EMBL/GenBank/DDBJ whole genome shotgun (WGS) entry which is preliminary data.</text>
</comment>
<dbReference type="GO" id="GO:0015833">
    <property type="term" value="P:peptide transport"/>
    <property type="evidence" value="ECO:0007669"/>
    <property type="project" value="TreeGrafter"/>
</dbReference>
<evidence type="ECO:0000259" key="5">
    <source>
        <dbReference type="Pfam" id="PF00496"/>
    </source>
</evidence>
<feature type="domain" description="Solute-binding protein family 5" evidence="5">
    <location>
        <begin position="74"/>
        <end position="447"/>
    </location>
</feature>
<dbReference type="EMBL" id="VBAP01000028">
    <property type="protein sequence ID" value="TMI76181.1"/>
    <property type="molecule type" value="Genomic_DNA"/>
</dbReference>